<evidence type="ECO:0000256" key="1">
    <source>
        <dbReference type="SAM" id="MobiDB-lite"/>
    </source>
</evidence>
<name>A0AAD4NJU7_9BILA</name>
<reference evidence="3" key="1">
    <citation type="submission" date="2022-01" db="EMBL/GenBank/DDBJ databases">
        <title>Genome Sequence Resource for Two Populations of Ditylenchus destructor, the Migratory Endoparasitic Phytonematode.</title>
        <authorList>
            <person name="Zhang H."/>
            <person name="Lin R."/>
            <person name="Xie B."/>
        </authorList>
    </citation>
    <scope>NUCLEOTIDE SEQUENCE</scope>
    <source>
        <strain evidence="3">BazhouSP</strain>
    </source>
</reference>
<sequence length="81" mass="9210">MPKQKLNIIDYFGPVAACIVFFTALFIISVTCLLWCCVTDDDDVTVFAKWGMGPKRRSRYTVHATMSKDRQASDRDTGEEQ</sequence>
<evidence type="ECO:0000313" key="3">
    <source>
        <dbReference type="EMBL" id="KAI1728185.1"/>
    </source>
</evidence>
<proteinExistence type="predicted"/>
<keyword evidence="3" id="KW-0527">Neuropeptide</keyword>
<feature type="transmembrane region" description="Helical" evidence="2">
    <location>
        <begin position="12"/>
        <end position="35"/>
    </location>
</feature>
<comment type="caution">
    <text evidence="3">The sequence shown here is derived from an EMBL/GenBank/DDBJ whole genome shotgun (WGS) entry which is preliminary data.</text>
</comment>
<dbReference type="EMBL" id="JAKKPZ010000001">
    <property type="protein sequence ID" value="KAI1728185.1"/>
    <property type="molecule type" value="Genomic_DNA"/>
</dbReference>
<dbReference type="AlphaFoldDB" id="A0AAD4NJU7"/>
<feature type="compositionally biased region" description="Basic and acidic residues" evidence="1">
    <location>
        <begin position="66"/>
        <end position="81"/>
    </location>
</feature>
<keyword evidence="2" id="KW-0472">Membrane</keyword>
<evidence type="ECO:0000256" key="2">
    <source>
        <dbReference type="SAM" id="Phobius"/>
    </source>
</evidence>
<gene>
    <name evidence="3" type="ORF">DdX_00346</name>
</gene>
<protein>
    <submittedName>
        <fullName evidence="3">Neuropeptide-like peptide 36</fullName>
    </submittedName>
</protein>
<dbReference type="Proteomes" id="UP001201812">
    <property type="component" value="Unassembled WGS sequence"/>
</dbReference>
<keyword evidence="4" id="KW-1185">Reference proteome</keyword>
<keyword evidence="2" id="KW-0812">Transmembrane</keyword>
<feature type="region of interest" description="Disordered" evidence="1">
    <location>
        <begin position="61"/>
        <end position="81"/>
    </location>
</feature>
<evidence type="ECO:0000313" key="4">
    <source>
        <dbReference type="Proteomes" id="UP001201812"/>
    </source>
</evidence>
<dbReference type="GO" id="GO:0007218">
    <property type="term" value="P:neuropeptide signaling pathway"/>
    <property type="evidence" value="ECO:0007669"/>
    <property type="project" value="UniProtKB-KW"/>
</dbReference>
<organism evidence="3 4">
    <name type="scientific">Ditylenchus destructor</name>
    <dbReference type="NCBI Taxonomy" id="166010"/>
    <lineage>
        <taxon>Eukaryota</taxon>
        <taxon>Metazoa</taxon>
        <taxon>Ecdysozoa</taxon>
        <taxon>Nematoda</taxon>
        <taxon>Chromadorea</taxon>
        <taxon>Rhabditida</taxon>
        <taxon>Tylenchina</taxon>
        <taxon>Tylenchomorpha</taxon>
        <taxon>Sphaerularioidea</taxon>
        <taxon>Anguinidae</taxon>
        <taxon>Anguininae</taxon>
        <taxon>Ditylenchus</taxon>
    </lineage>
</organism>
<dbReference type="Pfam" id="PF21525">
    <property type="entry name" value="Nlp36"/>
    <property type="match status" value="1"/>
</dbReference>
<keyword evidence="2" id="KW-1133">Transmembrane helix</keyword>
<accession>A0AAD4NJU7</accession>